<dbReference type="InterPro" id="IPR051081">
    <property type="entry name" value="HTH_MetalResp_TranReg"/>
</dbReference>
<evidence type="ECO:0000313" key="6">
    <source>
        <dbReference type="Proteomes" id="UP000050961"/>
    </source>
</evidence>
<dbReference type="InterPro" id="IPR036390">
    <property type="entry name" value="WH_DNA-bd_sf"/>
</dbReference>
<dbReference type="OrthoDB" id="9794330at2"/>
<keyword evidence="2" id="KW-0238">DNA-binding</keyword>
<dbReference type="SMART" id="SM00418">
    <property type="entry name" value="HTH_ARSR"/>
    <property type="match status" value="1"/>
</dbReference>
<evidence type="ECO:0000259" key="4">
    <source>
        <dbReference type="PROSITE" id="PS50987"/>
    </source>
</evidence>
<accession>A0A023CWY6</accession>
<dbReference type="GO" id="GO:0003677">
    <property type="term" value="F:DNA binding"/>
    <property type="evidence" value="ECO:0007669"/>
    <property type="project" value="UniProtKB-KW"/>
</dbReference>
<organism evidence="5 6">
    <name type="scientific">Liquorilactobacillus sucicola DSM 21376 = JCM 15457</name>
    <dbReference type="NCBI Taxonomy" id="1423806"/>
    <lineage>
        <taxon>Bacteria</taxon>
        <taxon>Bacillati</taxon>
        <taxon>Bacillota</taxon>
        <taxon>Bacilli</taxon>
        <taxon>Lactobacillales</taxon>
        <taxon>Lactobacillaceae</taxon>
        <taxon>Liquorilactobacillus</taxon>
    </lineage>
</organism>
<dbReference type="PRINTS" id="PR00778">
    <property type="entry name" value="HTHARSR"/>
</dbReference>
<keyword evidence="1" id="KW-0805">Transcription regulation</keyword>
<keyword evidence="6" id="KW-1185">Reference proteome</keyword>
<dbReference type="PATRIC" id="fig|1423806.3.peg.466"/>
<dbReference type="GO" id="GO:0003700">
    <property type="term" value="F:DNA-binding transcription factor activity"/>
    <property type="evidence" value="ECO:0007669"/>
    <property type="project" value="InterPro"/>
</dbReference>
<dbReference type="RefSeq" id="WP_034988433.1">
    <property type="nucleotide sequence ID" value="NZ_AYZF01000008.1"/>
</dbReference>
<dbReference type="SUPFAM" id="SSF46785">
    <property type="entry name" value="Winged helix' DNA-binding domain"/>
    <property type="match status" value="1"/>
</dbReference>
<dbReference type="InterPro" id="IPR036388">
    <property type="entry name" value="WH-like_DNA-bd_sf"/>
</dbReference>
<dbReference type="Gene3D" id="1.10.10.10">
    <property type="entry name" value="Winged helix-like DNA-binding domain superfamily/Winged helix DNA-binding domain"/>
    <property type="match status" value="1"/>
</dbReference>
<dbReference type="InterPro" id="IPR011991">
    <property type="entry name" value="ArsR-like_HTH"/>
</dbReference>
<dbReference type="eggNOG" id="COG0640">
    <property type="taxonomic scope" value="Bacteria"/>
</dbReference>
<evidence type="ECO:0000256" key="3">
    <source>
        <dbReference type="ARBA" id="ARBA00023163"/>
    </source>
</evidence>
<evidence type="ECO:0000256" key="1">
    <source>
        <dbReference type="ARBA" id="ARBA00023015"/>
    </source>
</evidence>
<gene>
    <name evidence="5" type="ORF">FD15_GL000458</name>
</gene>
<protein>
    <recommendedName>
        <fullName evidence="4">HTH arsR-type domain-containing protein</fullName>
    </recommendedName>
</protein>
<dbReference type="STRING" id="1423806.FD15_GL000458"/>
<proteinExistence type="predicted"/>
<dbReference type="PANTHER" id="PTHR33154">
    <property type="entry name" value="TRANSCRIPTIONAL REGULATOR, ARSR FAMILY"/>
    <property type="match status" value="1"/>
</dbReference>
<feature type="domain" description="HTH arsR-type" evidence="4">
    <location>
        <begin position="3"/>
        <end position="95"/>
    </location>
</feature>
<evidence type="ECO:0000256" key="2">
    <source>
        <dbReference type="ARBA" id="ARBA00023125"/>
    </source>
</evidence>
<dbReference type="PANTHER" id="PTHR33154:SF25">
    <property type="entry name" value="LMO0101 PROTEIN"/>
    <property type="match status" value="1"/>
</dbReference>
<dbReference type="InterPro" id="IPR001845">
    <property type="entry name" value="HTH_ArsR_DNA-bd_dom"/>
</dbReference>
<dbReference type="EMBL" id="AYZF01000008">
    <property type="protein sequence ID" value="KRN06898.1"/>
    <property type="molecule type" value="Genomic_DNA"/>
</dbReference>
<name>A0A023CWY6_9LACO</name>
<dbReference type="Pfam" id="PF01022">
    <property type="entry name" value="HTH_5"/>
    <property type="match status" value="1"/>
</dbReference>
<dbReference type="AlphaFoldDB" id="A0A023CWY6"/>
<evidence type="ECO:0000313" key="5">
    <source>
        <dbReference type="EMBL" id="KRN06898.1"/>
    </source>
</evidence>
<sequence>MNIEIEKENKLAELFGALSEPNRIRIIKILRDSEHELNCGEVSRLLQIAPSTVSYHFKALRQAGLTKTRQQAQAKYLSLNKETFERYLPGFLDSL</sequence>
<reference evidence="5 6" key="1">
    <citation type="journal article" date="2015" name="Genome Announc.">
        <title>Expanding the biotechnology potential of lactobacilli through comparative genomics of 213 strains and associated genera.</title>
        <authorList>
            <person name="Sun Z."/>
            <person name="Harris H.M."/>
            <person name="McCann A."/>
            <person name="Guo C."/>
            <person name="Argimon S."/>
            <person name="Zhang W."/>
            <person name="Yang X."/>
            <person name="Jeffery I.B."/>
            <person name="Cooney J.C."/>
            <person name="Kagawa T.F."/>
            <person name="Liu W."/>
            <person name="Song Y."/>
            <person name="Salvetti E."/>
            <person name="Wrobel A."/>
            <person name="Rasinkangas P."/>
            <person name="Parkhill J."/>
            <person name="Rea M.C."/>
            <person name="O'Sullivan O."/>
            <person name="Ritari J."/>
            <person name="Douillard F.P."/>
            <person name="Paul Ross R."/>
            <person name="Yang R."/>
            <person name="Briner A.E."/>
            <person name="Felis G.E."/>
            <person name="de Vos W.M."/>
            <person name="Barrangou R."/>
            <person name="Klaenhammer T.R."/>
            <person name="Caufield P.W."/>
            <person name="Cui Y."/>
            <person name="Zhang H."/>
            <person name="O'Toole P.W."/>
        </authorList>
    </citation>
    <scope>NUCLEOTIDE SEQUENCE [LARGE SCALE GENOMIC DNA]</scope>
    <source>
        <strain evidence="5 6">DSM 21376</strain>
    </source>
</reference>
<dbReference type="Proteomes" id="UP000050961">
    <property type="component" value="Unassembled WGS sequence"/>
</dbReference>
<dbReference type="CDD" id="cd00090">
    <property type="entry name" value="HTH_ARSR"/>
    <property type="match status" value="1"/>
</dbReference>
<keyword evidence="3" id="KW-0804">Transcription</keyword>
<dbReference type="NCBIfam" id="NF033788">
    <property type="entry name" value="HTH_metalloreg"/>
    <property type="match status" value="1"/>
</dbReference>
<comment type="caution">
    <text evidence="5">The sequence shown here is derived from an EMBL/GenBank/DDBJ whole genome shotgun (WGS) entry which is preliminary data.</text>
</comment>
<dbReference type="PROSITE" id="PS50987">
    <property type="entry name" value="HTH_ARSR_2"/>
    <property type="match status" value="1"/>
</dbReference>